<evidence type="ECO:0008006" key="3">
    <source>
        <dbReference type="Google" id="ProtNLM"/>
    </source>
</evidence>
<gene>
    <name evidence="1" type="ORF">CWATWH0003_B167</name>
</gene>
<dbReference type="AlphaFoldDB" id="G5JEI0"/>
<dbReference type="PROSITE" id="PS51257">
    <property type="entry name" value="PROKAR_LIPOPROTEIN"/>
    <property type="match status" value="1"/>
</dbReference>
<organism evidence="1 2">
    <name type="scientific">Crocosphaera watsonii WH 0003</name>
    <dbReference type="NCBI Taxonomy" id="423471"/>
    <lineage>
        <taxon>Bacteria</taxon>
        <taxon>Bacillati</taxon>
        <taxon>Cyanobacteriota</taxon>
        <taxon>Cyanophyceae</taxon>
        <taxon>Oscillatoriophycideae</taxon>
        <taxon>Chroococcales</taxon>
        <taxon>Aphanothecaceae</taxon>
        <taxon>Crocosphaera</taxon>
    </lineage>
</organism>
<reference evidence="1 2" key="1">
    <citation type="journal article" date="2011" name="Front. Microbiol.">
        <title>Two Strains of Crocosphaera watsonii with Highly Conserved Genomes are Distinguished by Strain-Specific Features.</title>
        <authorList>
            <person name="Bench S.R."/>
            <person name="Ilikchyan I.N."/>
            <person name="Tripp H.J."/>
            <person name="Zehr J.P."/>
        </authorList>
    </citation>
    <scope>NUCLEOTIDE SEQUENCE [LARGE SCALE GENOMIC DNA]</scope>
    <source>
        <strain evidence="1 2">WH 0003</strain>
    </source>
</reference>
<sequence>MNKLLSIVILSLIGLGGCLNNQSSLTEKQWKKIVQENSELSAKEIPPQGRVIHLSKDKIWIDFNHEKLCGMRHCLYAIYQVNSETEQANLQWRSYLEPMLPPSIPLMQKGKNHCIFIHQRQEKQLEKYELCPHNGQYKITKKIVNGG</sequence>
<proteinExistence type="predicted"/>
<dbReference type="PATRIC" id="fig|423471.3.peg.5436"/>
<dbReference type="EMBL" id="AESD01001026">
    <property type="protein sequence ID" value="EHJ09403.1"/>
    <property type="molecule type" value="Genomic_DNA"/>
</dbReference>
<protein>
    <recommendedName>
        <fullName evidence="3">Lipoprotein</fullName>
    </recommendedName>
</protein>
<evidence type="ECO:0000313" key="2">
    <source>
        <dbReference type="Proteomes" id="UP000003477"/>
    </source>
</evidence>
<dbReference type="Proteomes" id="UP000003477">
    <property type="component" value="Unassembled WGS sequence"/>
</dbReference>
<name>G5JEI0_CROWT</name>
<comment type="caution">
    <text evidence="1">The sequence shown here is derived from an EMBL/GenBank/DDBJ whole genome shotgun (WGS) entry which is preliminary data.</text>
</comment>
<dbReference type="RefSeq" id="WP_007313546.1">
    <property type="nucleotide sequence ID" value="NZ_CAWLMR010000101.1"/>
</dbReference>
<evidence type="ECO:0000313" key="1">
    <source>
        <dbReference type="EMBL" id="EHJ09403.1"/>
    </source>
</evidence>
<accession>G5JEI0</accession>